<dbReference type="Proteomes" id="UP000789572">
    <property type="component" value="Unassembled WGS sequence"/>
</dbReference>
<evidence type="ECO:0000313" key="1">
    <source>
        <dbReference type="EMBL" id="CAG8530038.1"/>
    </source>
</evidence>
<organism evidence="1 2">
    <name type="scientific">Paraglomus occultum</name>
    <dbReference type="NCBI Taxonomy" id="144539"/>
    <lineage>
        <taxon>Eukaryota</taxon>
        <taxon>Fungi</taxon>
        <taxon>Fungi incertae sedis</taxon>
        <taxon>Mucoromycota</taxon>
        <taxon>Glomeromycotina</taxon>
        <taxon>Glomeromycetes</taxon>
        <taxon>Paraglomerales</taxon>
        <taxon>Paraglomeraceae</taxon>
        <taxon>Paraglomus</taxon>
    </lineage>
</organism>
<protein>
    <submittedName>
        <fullName evidence="1">4811_t:CDS:1</fullName>
    </submittedName>
</protein>
<reference evidence="1" key="1">
    <citation type="submission" date="2021-06" db="EMBL/GenBank/DDBJ databases">
        <authorList>
            <person name="Kallberg Y."/>
            <person name="Tangrot J."/>
            <person name="Rosling A."/>
        </authorList>
    </citation>
    <scope>NUCLEOTIDE SEQUENCE</scope>
    <source>
        <strain evidence="1">IA702</strain>
    </source>
</reference>
<name>A0A9N9AIC5_9GLOM</name>
<comment type="caution">
    <text evidence="1">The sequence shown here is derived from an EMBL/GenBank/DDBJ whole genome shotgun (WGS) entry which is preliminary data.</text>
</comment>
<keyword evidence="2" id="KW-1185">Reference proteome</keyword>
<accession>A0A9N9AIC5</accession>
<proteinExistence type="predicted"/>
<dbReference type="EMBL" id="CAJVPJ010000487">
    <property type="protein sequence ID" value="CAG8530038.1"/>
    <property type="molecule type" value="Genomic_DNA"/>
</dbReference>
<gene>
    <name evidence="1" type="ORF">POCULU_LOCUS4013</name>
</gene>
<dbReference type="AlphaFoldDB" id="A0A9N9AIC5"/>
<sequence length="139" mass="15173">MLLHSHLRVEELVVTTTVVAAPFPIEGDAVDDDVDNDVDDNVVVDISVDVTYPHTKFANIRTYHDKDGKVIVYVGMFGLRNPLRSAKEKTSASTPLMQAEGTVETVDPLLEVLLELVSVGAVDVDVDVTEAERLILTLT</sequence>
<evidence type="ECO:0000313" key="2">
    <source>
        <dbReference type="Proteomes" id="UP000789572"/>
    </source>
</evidence>